<proteinExistence type="predicted"/>
<dbReference type="RefSeq" id="WP_057953951.1">
    <property type="nucleotide sequence ID" value="NZ_CP013118.1"/>
</dbReference>
<accession>A0A0S2I2V4</accession>
<name>A0A0S2I2V4_9BACT</name>
<dbReference type="Pfam" id="PF04993">
    <property type="entry name" value="TfoX_N"/>
    <property type="match status" value="1"/>
</dbReference>
<dbReference type="Gene3D" id="3.30.1460.30">
    <property type="entry name" value="YgaC/TfoX-N like chaperone"/>
    <property type="match status" value="1"/>
</dbReference>
<dbReference type="InterPro" id="IPR007076">
    <property type="entry name" value="TfoX_N"/>
</dbReference>
<reference evidence="2 3" key="1">
    <citation type="submission" date="2015-11" db="EMBL/GenBank/DDBJ databases">
        <title>Description and complete genome sequence of a novel strain predominating in hypersaline microbial mats and representing a new family of the Bacteriodetes phylum.</title>
        <authorList>
            <person name="Spring S."/>
            <person name="Bunk B."/>
            <person name="Sproer C."/>
            <person name="Klenk H.-P."/>
        </authorList>
    </citation>
    <scope>NUCLEOTIDE SEQUENCE [LARGE SCALE GENOMIC DNA]</scope>
    <source>
        <strain evidence="2 3">L21-Spi-D4</strain>
    </source>
</reference>
<feature type="domain" description="TfoX N-terminal" evidence="1">
    <location>
        <begin position="23"/>
        <end position="103"/>
    </location>
</feature>
<dbReference type="SUPFAM" id="SSF159894">
    <property type="entry name" value="YgaC/TfoX-N like"/>
    <property type="match status" value="1"/>
</dbReference>
<dbReference type="OrthoDB" id="214902at2"/>
<evidence type="ECO:0000313" key="3">
    <source>
        <dbReference type="Proteomes" id="UP000064893"/>
    </source>
</evidence>
<dbReference type="STRING" id="1307839.L21SP5_02971"/>
<dbReference type="EMBL" id="CP013118">
    <property type="protein sequence ID" value="ALO16591.1"/>
    <property type="molecule type" value="Genomic_DNA"/>
</dbReference>
<protein>
    <submittedName>
        <fullName evidence="2">Transcriptional regulator</fullName>
    </submittedName>
</protein>
<evidence type="ECO:0000259" key="1">
    <source>
        <dbReference type="Pfam" id="PF04993"/>
    </source>
</evidence>
<organism evidence="2 3">
    <name type="scientific">Salinivirga cyanobacteriivorans</name>
    <dbReference type="NCBI Taxonomy" id="1307839"/>
    <lineage>
        <taxon>Bacteria</taxon>
        <taxon>Pseudomonadati</taxon>
        <taxon>Bacteroidota</taxon>
        <taxon>Bacteroidia</taxon>
        <taxon>Bacteroidales</taxon>
        <taxon>Salinivirgaceae</taxon>
        <taxon>Salinivirga</taxon>
    </lineage>
</organism>
<dbReference type="KEGG" id="blq:L21SP5_02971"/>
<dbReference type="Proteomes" id="UP000064893">
    <property type="component" value="Chromosome"/>
</dbReference>
<evidence type="ECO:0000313" key="2">
    <source>
        <dbReference type="EMBL" id="ALO16591.1"/>
    </source>
</evidence>
<sequence>MAYDEHLAYRIKHVLEAQKVFFEEKKMFGGCCFMVDDKLCVGVMKDELIARIDPWHSEELMAQKACAPLDKSGRSMKGFVLVPPIEVDMDTDLETWVQRCLEFNPEARRSKRKKQ</sequence>
<keyword evidence="3" id="KW-1185">Reference proteome</keyword>
<gene>
    <name evidence="2" type="ORF">L21SP5_02971</name>
</gene>
<dbReference type="AlphaFoldDB" id="A0A0S2I2V4"/>